<proteinExistence type="predicted"/>
<dbReference type="Proteomes" id="UP000709295">
    <property type="component" value="Unassembled WGS sequence"/>
</dbReference>
<dbReference type="Pfam" id="PF13884">
    <property type="entry name" value="Peptidase_S74"/>
    <property type="match status" value="1"/>
</dbReference>
<dbReference type="EMBL" id="JAENGY010002536">
    <property type="protein sequence ID" value="KAG6943916.1"/>
    <property type="molecule type" value="Genomic_DNA"/>
</dbReference>
<dbReference type="PROSITE" id="PS51688">
    <property type="entry name" value="ICA"/>
    <property type="match status" value="1"/>
</dbReference>
<accession>A0A8J5ISP9</accession>
<reference evidence="2" key="1">
    <citation type="submission" date="2021-01" db="EMBL/GenBank/DDBJ databases">
        <title>Phytophthora aleatoria, a newly-described species from Pinus radiata is distinct from Phytophthora cactorum isolates based on comparative genomics.</title>
        <authorList>
            <person name="Mcdougal R."/>
            <person name="Panda P."/>
            <person name="Williams N."/>
            <person name="Studholme D.J."/>
        </authorList>
    </citation>
    <scope>NUCLEOTIDE SEQUENCE</scope>
    <source>
        <strain evidence="2">NZFS 4037</strain>
    </source>
</reference>
<name>A0A8J5ISP9_9STRA</name>
<organism evidence="2 3">
    <name type="scientific">Phytophthora aleatoria</name>
    <dbReference type="NCBI Taxonomy" id="2496075"/>
    <lineage>
        <taxon>Eukaryota</taxon>
        <taxon>Sar</taxon>
        <taxon>Stramenopiles</taxon>
        <taxon>Oomycota</taxon>
        <taxon>Peronosporomycetes</taxon>
        <taxon>Peronosporales</taxon>
        <taxon>Peronosporaceae</taxon>
        <taxon>Phytophthora</taxon>
    </lineage>
</organism>
<evidence type="ECO:0000313" key="2">
    <source>
        <dbReference type="EMBL" id="KAG6943916.1"/>
    </source>
</evidence>
<dbReference type="AlphaFoldDB" id="A0A8J5ISP9"/>
<gene>
    <name evidence="2" type="ORF">JG688_00017362</name>
</gene>
<dbReference type="InterPro" id="IPR030392">
    <property type="entry name" value="S74_ICA"/>
</dbReference>
<evidence type="ECO:0000259" key="1">
    <source>
        <dbReference type="PROSITE" id="PS51688"/>
    </source>
</evidence>
<evidence type="ECO:0000313" key="3">
    <source>
        <dbReference type="Proteomes" id="UP000709295"/>
    </source>
</evidence>
<sequence length="394" mass="41951">MSFDSSGTGLNIPALSFNGTVFNQNYYISLTEGSAGISKALINNTANSSNSTSGALRCSGGAYFGGNCLFNLAITCTDMYGQVRTPIQGYITAVGTLSGLSTTGDINCGGLVNGFVGYGNQSNITTVGRLTKLAIGSTGTSNEYLSIRGSGLAYLDGSYSRMMRCYGSNATPVEFQIETSNGTNATSTKAAWIGTRTNSDLRFGVNDSTAMILTAGGRLGLGTTSPNVPLHIPGTTSISYGNGSTMVYRLRTNNGITEAALGPILYDTTAVFGGYISCAALATTSDQRLKRGIQSAPLNRVKILYDKCEVKVYEWIPSEKRQGQEVGLIAQDLVRAGLTDLVSVFHRDGMHEGEDPNISPKDVQLNVDYSRIAAYNMHMIQHLMAEIQELKKKK</sequence>
<comment type="caution">
    <text evidence="2">The sequence shown here is derived from an EMBL/GenBank/DDBJ whole genome shotgun (WGS) entry which is preliminary data.</text>
</comment>
<keyword evidence="3" id="KW-1185">Reference proteome</keyword>
<protein>
    <recommendedName>
        <fullName evidence="1">Peptidase S74 domain-containing protein</fullName>
    </recommendedName>
</protein>
<feature type="domain" description="Peptidase S74" evidence="1">
    <location>
        <begin position="285"/>
        <end position="394"/>
    </location>
</feature>